<dbReference type="AlphaFoldDB" id="A0A143Y5R4"/>
<evidence type="ECO:0000313" key="17">
    <source>
        <dbReference type="Proteomes" id="UP000195947"/>
    </source>
</evidence>
<dbReference type="CDD" id="cd00336">
    <property type="entry name" value="Ribosomal_L22"/>
    <property type="match status" value="1"/>
</dbReference>
<evidence type="ECO:0000256" key="8">
    <source>
        <dbReference type="ARBA" id="ARBA00025084"/>
    </source>
</evidence>
<name>A0A143Y5R4_9LACT</name>
<evidence type="ECO:0000256" key="12">
    <source>
        <dbReference type="RuleBase" id="RU004006"/>
    </source>
</evidence>
<dbReference type="HAMAP" id="MF_01331_B">
    <property type="entry name" value="Ribosomal_uL22_B"/>
    <property type="match status" value="1"/>
</dbReference>
<evidence type="ECO:0000256" key="3">
    <source>
        <dbReference type="ARBA" id="ARBA00011838"/>
    </source>
</evidence>
<evidence type="ECO:0000256" key="13">
    <source>
        <dbReference type="RuleBase" id="RU004008"/>
    </source>
</evidence>
<dbReference type="GO" id="GO:0022625">
    <property type="term" value="C:cytosolic large ribosomal subunit"/>
    <property type="evidence" value="ECO:0007669"/>
    <property type="project" value="TreeGrafter"/>
</dbReference>
<dbReference type="STRING" id="82803.SAMN04488048_101149"/>
<dbReference type="Pfam" id="PF00237">
    <property type="entry name" value="Ribosomal_L22"/>
    <property type="match status" value="1"/>
</dbReference>
<evidence type="ECO:0000313" key="16">
    <source>
        <dbReference type="EMBL" id="SFH50839.1"/>
    </source>
</evidence>
<sequence>MPEQITAAKASAQTVRIAARKVRLVVDLIRGKSIGEAISILKFTPRGASPVVEKVLMSAIANAEHNYDLDIENLVVSEAYVNEGPTMKRFRPRAKGSASPILKRTSHITIVVSEKKEG</sequence>
<comment type="caution">
    <text evidence="15">The sequence shown here is derived from an EMBL/GenBank/DDBJ whole genome shotgun (WGS) entry which is preliminary data.</text>
</comment>
<dbReference type="InterPro" id="IPR018260">
    <property type="entry name" value="Ribosomal_uL22_CS"/>
</dbReference>
<dbReference type="InterPro" id="IPR005727">
    <property type="entry name" value="Ribosomal_uL22_bac/chlpt-type"/>
</dbReference>
<dbReference type="InterPro" id="IPR001063">
    <property type="entry name" value="Ribosomal_uL22"/>
</dbReference>
<comment type="function">
    <text evidence="8">This protein binds specifically to 23S rRNA; its binding is stimulated by other ribosomal proteins, e.g. L4, L17, and L20. It is important during the early stages of 50S assembly. It makes multiple contacts with different domains of the 23S rRNA in the assembled 50S subunit and ribosome.</text>
</comment>
<dbReference type="Proteomes" id="UP000589373">
    <property type="component" value="Unassembled WGS sequence"/>
</dbReference>
<protein>
    <recommendedName>
        <fullName evidence="9 10">Large ribosomal subunit protein uL22</fullName>
    </recommendedName>
</protein>
<gene>
    <name evidence="10 15" type="primary">rplV</name>
    <name evidence="15" type="ORF">GX662_05045</name>
    <name evidence="16" type="ORF">SAMN04488507_1002104</name>
    <name evidence="14" type="ORF">TFLO_81</name>
</gene>
<dbReference type="PROSITE" id="PS00464">
    <property type="entry name" value="RIBOSOMAL_L22"/>
    <property type="match status" value="1"/>
</dbReference>
<comment type="function">
    <text evidence="10 13">This protein binds specifically to 23S rRNA; its binding is stimulated by other ribosomal proteins, e.g., L4, L17, and L20. It is important during the early stages of 50S assembly. It makes multiple contacts with different domains of the 23S rRNA in the assembled 50S subunit and ribosome.</text>
</comment>
<evidence type="ECO:0000256" key="10">
    <source>
        <dbReference type="HAMAP-Rule" id="MF_01331"/>
    </source>
</evidence>
<keyword evidence="6 10" id="KW-0689">Ribosomal protein</keyword>
<dbReference type="GO" id="GO:0003735">
    <property type="term" value="F:structural constituent of ribosome"/>
    <property type="evidence" value="ECO:0007669"/>
    <property type="project" value="InterPro"/>
</dbReference>
<evidence type="ECO:0000256" key="6">
    <source>
        <dbReference type="ARBA" id="ARBA00022980"/>
    </source>
</evidence>
<dbReference type="InterPro" id="IPR047867">
    <property type="entry name" value="Ribosomal_uL22_bac/org-type"/>
</dbReference>
<evidence type="ECO:0000313" key="14">
    <source>
        <dbReference type="EMBL" id="CZQ80365.1"/>
    </source>
</evidence>
<evidence type="ECO:0000256" key="11">
    <source>
        <dbReference type="RuleBase" id="RU004005"/>
    </source>
</evidence>
<dbReference type="SUPFAM" id="SSF54843">
    <property type="entry name" value="Ribosomal protein L22"/>
    <property type="match status" value="1"/>
</dbReference>
<dbReference type="InterPro" id="IPR036394">
    <property type="entry name" value="Ribosomal_uL22_sf"/>
</dbReference>
<evidence type="ECO:0000313" key="15">
    <source>
        <dbReference type="EMBL" id="NLD31610.1"/>
    </source>
</evidence>
<keyword evidence="7 10" id="KW-0687">Ribonucleoprotein</keyword>
<evidence type="ECO:0000256" key="1">
    <source>
        <dbReference type="ARBA" id="ARBA00003478"/>
    </source>
</evidence>
<dbReference type="GO" id="GO:0019843">
    <property type="term" value="F:rRNA binding"/>
    <property type="evidence" value="ECO:0007669"/>
    <property type="project" value="UniProtKB-UniRule"/>
</dbReference>
<dbReference type="Proteomes" id="UP000195947">
    <property type="component" value="Unassembled WGS sequence"/>
</dbReference>
<dbReference type="PANTHER" id="PTHR13501:SF8">
    <property type="entry name" value="LARGE RIBOSOMAL SUBUNIT PROTEIN UL22M"/>
    <property type="match status" value="1"/>
</dbReference>
<keyword evidence="17" id="KW-1185">Reference proteome</keyword>
<accession>A0A143Y5R4</accession>
<dbReference type="OrthoDB" id="9805969at2"/>
<dbReference type="FunFam" id="3.90.470.10:FF:000001">
    <property type="entry name" value="50S ribosomal protein L22"/>
    <property type="match status" value="1"/>
</dbReference>
<dbReference type="Gene3D" id="3.90.470.10">
    <property type="entry name" value="Ribosomal protein L22/L17"/>
    <property type="match status" value="1"/>
</dbReference>
<evidence type="ECO:0000313" key="18">
    <source>
        <dbReference type="Proteomes" id="UP000199686"/>
    </source>
</evidence>
<dbReference type="EMBL" id="FJMZ01000001">
    <property type="protein sequence ID" value="CZQ80365.1"/>
    <property type="molecule type" value="Genomic_DNA"/>
</dbReference>
<dbReference type="GO" id="GO:0006412">
    <property type="term" value="P:translation"/>
    <property type="evidence" value="ECO:0007669"/>
    <property type="project" value="UniProtKB-UniRule"/>
</dbReference>
<evidence type="ECO:0000256" key="4">
    <source>
        <dbReference type="ARBA" id="ARBA00022730"/>
    </source>
</evidence>
<reference evidence="15 19" key="3">
    <citation type="journal article" date="2020" name="Biotechnol. Biofuels">
        <title>New insights from the biogas microbiome by comprehensive genome-resolved metagenomics of nearly 1600 species originating from multiple anaerobic digesters.</title>
        <authorList>
            <person name="Campanaro S."/>
            <person name="Treu L."/>
            <person name="Rodriguez-R L.M."/>
            <person name="Kovalovszki A."/>
            <person name="Ziels R.M."/>
            <person name="Maus I."/>
            <person name="Zhu X."/>
            <person name="Kougias P.G."/>
            <person name="Basile A."/>
            <person name="Luo G."/>
            <person name="Schluter A."/>
            <person name="Konstantinidis K.T."/>
            <person name="Angelidaki I."/>
        </authorList>
    </citation>
    <scope>NUCLEOTIDE SEQUENCE [LARGE SCALE GENOMIC DNA]</scope>
    <source>
        <strain evidence="15">AS07pgkLD_105</strain>
    </source>
</reference>
<reference evidence="16 18" key="2">
    <citation type="submission" date="2016-10" db="EMBL/GenBank/DDBJ databases">
        <authorList>
            <person name="Varghese N."/>
            <person name="Submissions S."/>
        </authorList>
    </citation>
    <scope>NUCLEOTIDE SEQUENCE [LARGE SCALE GENOMIC DNA]</scope>
    <source>
        <strain evidence="16 18">DSM 2094</strain>
    </source>
</reference>
<evidence type="ECO:0000256" key="5">
    <source>
        <dbReference type="ARBA" id="ARBA00022884"/>
    </source>
</evidence>
<comment type="subunit">
    <text evidence="3 10 12">Part of the 50S ribosomal subunit.</text>
</comment>
<dbReference type="PANTHER" id="PTHR13501">
    <property type="entry name" value="CHLOROPLAST 50S RIBOSOMAL PROTEIN L22-RELATED"/>
    <property type="match status" value="1"/>
</dbReference>
<evidence type="ECO:0000256" key="7">
    <source>
        <dbReference type="ARBA" id="ARBA00023274"/>
    </source>
</evidence>
<evidence type="ECO:0000256" key="2">
    <source>
        <dbReference type="ARBA" id="ARBA00009451"/>
    </source>
</evidence>
<evidence type="ECO:0000256" key="9">
    <source>
        <dbReference type="ARBA" id="ARBA00035207"/>
    </source>
</evidence>
<proteinExistence type="inferred from homology"/>
<dbReference type="EMBL" id="JAAZCD010000119">
    <property type="protein sequence ID" value="NLD31610.1"/>
    <property type="molecule type" value="Genomic_DNA"/>
</dbReference>
<reference evidence="14 17" key="1">
    <citation type="submission" date="2016-02" db="EMBL/GenBank/DDBJ databases">
        <authorList>
            <person name="Strepis N."/>
        </authorList>
    </citation>
    <scope>NUCLEOTIDE SEQUENCE [LARGE SCALE GENOMIC DNA]</scope>
    <source>
        <strain evidence="14">Trichococcus flocculiformis</strain>
    </source>
</reference>
<dbReference type="NCBIfam" id="TIGR01044">
    <property type="entry name" value="rplV_bact"/>
    <property type="match status" value="1"/>
</dbReference>
<keyword evidence="4 10" id="KW-0699">rRNA-binding</keyword>
<organism evidence="15 19">
    <name type="scientific">Trichococcus flocculiformis</name>
    <dbReference type="NCBI Taxonomy" id="82803"/>
    <lineage>
        <taxon>Bacteria</taxon>
        <taxon>Bacillati</taxon>
        <taxon>Bacillota</taxon>
        <taxon>Bacilli</taxon>
        <taxon>Lactobacillales</taxon>
        <taxon>Carnobacteriaceae</taxon>
        <taxon>Trichococcus</taxon>
    </lineage>
</organism>
<evidence type="ECO:0000313" key="19">
    <source>
        <dbReference type="Proteomes" id="UP000589373"/>
    </source>
</evidence>
<dbReference type="RefSeq" id="WP_068558983.1">
    <property type="nucleotide sequence ID" value="NZ_CP089787.1"/>
</dbReference>
<keyword evidence="5 10" id="KW-0694">RNA-binding</keyword>
<dbReference type="Proteomes" id="UP000199686">
    <property type="component" value="Unassembled WGS sequence"/>
</dbReference>
<comment type="similarity">
    <text evidence="2 10 11">Belongs to the universal ribosomal protein uL22 family.</text>
</comment>
<comment type="function">
    <text evidence="1 10">The globular domain of the protein is located near the polypeptide exit tunnel on the outside of the subunit, while an extended beta-hairpin is found that lines the wall of the exit tunnel in the center of the 70S ribosome.</text>
</comment>
<dbReference type="EMBL" id="FOQC01000002">
    <property type="protein sequence ID" value="SFH50839.1"/>
    <property type="molecule type" value="Genomic_DNA"/>
</dbReference>